<feature type="transmembrane region" description="Helical" evidence="9">
    <location>
        <begin position="317"/>
        <end position="340"/>
    </location>
</feature>
<evidence type="ECO:0000256" key="4">
    <source>
        <dbReference type="ARBA" id="ARBA00022475"/>
    </source>
</evidence>
<accession>A0A226BY02</accession>
<keyword evidence="4" id="KW-1003">Cell membrane</keyword>
<feature type="transmembrane region" description="Helical" evidence="9">
    <location>
        <begin position="67"/>
        <end position="91"/>
    </location>
</feature>
<dbReference type="AlphaFoldDB" id="A0A226BY02"/>
<comment type="caution">
    <text evidence="11">The sequence shown here is derived from an EMBL/GenBank/DDBJ whole genome shotgun (WGS) entry which is preliminary data.</text>
</comment>
<evidence type="ECO:0000256" key="9">
    <source>
        <dbReference type="SAM" id="Phobius"/>
    </source>
</evidence>
<dbReference type="InterPro" id="IPR004770">
    <property type="entry name" value="Na/H_antiport_NhaC"/>
</dbReference>
<dbReference type="EMBL" id="NIQC01000024">
    <property type="protein sequence ID" value="OWZ83214.1"/>
    <property type="molecule type" value="Genomic_DNA"/>
</dbReference>
<evidence type="ECO:0000256" key="1">
    <source>
        <dbReference type="ARBA" id="ARBA00004651"/>
    </source>
</evidence>
<dbReference type="GO" id="GO:0015297">
    <property type="term" value="F:antiporter activity"/>
    <property type="evidence" value="ECO:0007669"/>
    <property type="project" value="UniProtKB-KW"/>
</dbReference>
<dbReference type="InterPro" id="IPR052180">
    <property type="entry name" value="NhaC_Na-H+_Antiporter"/>
</dbReference>
<feature type="transmembrane region" description="Helical" evidence="9">
    <location>
        <begin position="192"/>
        <end position="213"/>
    </location>
</feature>
<proteinExistence type="inferred from homology"/>
<comment type="subcellular location">
    <subcellularLocation>
        <location evidence="1">Cell membrane</location>
        <topology evidence="1">Multi-pass membrane protein</topology>
    </subcellularLocation>
</comment>
<dbReference type="OrthoDB" id="9762978at2"/>
<gene>
    <name evidence="11" type="primary">nhaC</name>
    <name evidence="11" type="ORF">CDO51_09965</name>
</gene>
<feature type="domain" description="Na+/H+ antiporter NhaC-like C-terminal" evidence="10">
    <location>
        <begin position="160"/>
        <end position="450"/>
    </location>
</feature>
<evidence type="ECO:0000313" key="11">
    <source>
        <dbReference type="EMBL" id="OWZ83214.1"/>
    </source>
</evidence>
<feature type="transmembrane region" description="Helical" evidence="9">
    <location>
        <begin position="360"/>
        <end position="382"/>
    </location>
</feature>
<evidence type="ECO:0000256" key="2">
    <source>
        <dbReference type="ARBA" id="ARBA00022448"/>
    </source>
</evidence>
<feature type="transmembrane region" description="Helical" evidence="9">
    <location>
        <begin position="430"/>
        <end position="449"/>
    </location>
</feature>
<reference evidence="11 12" key="1">
    <citation type="submission" date="2017-06" db="EMBL/GenBank/DDBJ databases">
        <title>Draft Genome Sequence of Natranaerobius trueperi halophilic, alkalithermophilic bacteria from soda lakes.</title>
        <authorList>
            <person name="Zhao B."/>
        </authorList>
    </citation>
    <scope>NUCLEOTIDE SEQUENCE [LARGE SCALE GENOMIC DNA]</scope>
    <source>
        <strain evidence="11 12">DSM 18760</strain>
    </source>
</reference>
<keyword evidence="7 9" id="KW-0472">Membrane</keyword>
<name>A0A226BY02_9FIRM</name>
<feature type="transmembrane region" description="Helical" evidence="9">
    <location>
        <begin position="97"/>
        <end position="125"/>
    </location>
</feature>
<keyword evidence="6 9" id="KW-1133">Transmembrane helix</keyword>
<dbReference type="GO" id="GO:0005886">
    <property type="term" value="C:plasma membrane"/>
    <property type="evidence" value="ECO:0007669"/>
    <property type="project" value="UniProtKB-SubCell"/>
</dbReference>
<feature type="transmembrane region" description="Helical" evidence="9">
    <location>
        <begin position="234"/>
        <end position="253"/>
    </location>
</feature>
<keyword evidence="5 9" id="KW-0812">Transmembrane</keyword>
<evidence type="ECO:0000313" key="12">
    <source>
        <dbReference type="Proteomes" id="UP000214588"/>
    </source>
</evidence>
<feature type="transmembrane region" description="Helical" evidence="9">
    <location>
        <begin position="259"/>
        <end position="276"/>
    </location>
</feature>
<dbReference type="Proteomes" id="UP000214588">
    <property type="component" value="Unassembled WGS sequence"/>
</dbReference>
<keyword evidence="2" id="KW-0813">Transport</keyword>
<feature type="transmembrane region" description="Helical" evidence="9">
    <location>
        <begin position="37"/>
        <end position="55"/>
    </location>
</feature>
<dbReference type="PANTHER" id="PTHR33451">
    <property type="entry name" value="MALATE-2H(+)/NA(+)-LACTATE ANTIPORTER"/>
    <property type="match status" value="1"/>
</dbReference>
<organism evidence="11 12">
    <name type="scientific">Natranaerobius trueperi</name>
    <dbReference type="NCBI Taxonomy" id="759412"/>
    <lineage>
        <taxon>Bacteria</taxon>
        <taxon>Bacillati</taxon>
        <taxon>Bacillota</taxon>
        <taxon>Clostridia</taxon>
        <taxon>Natranaerobiales</taxon>
        <taxon>Natranaerobiaceae</taxon>
        <taxon>Natranaerobius</taxon>
    </lineage>
</organism>
<protein>
    <submittedName>
        <fullName evidence="11">Na+/H+ antiporter NhaC</fullName>
    </submittedName>
</protein>
<evidence type="ECO:0000256" key="7">
    <source>
        <dbReference type="ARBA" id="ARBA00023136"/>
    </source>
</evidence>
<dbReference type="NCBIfam" id="TIGR00931">
    <property type="entry name" value="antiport_nhaC"/>
    <property type="match status" value="1"/>
</dbReference>
<sequence length="461" mass="48995">MEEHRGRSPSFLEAVIALSLIIIVIVGAIRVELVLETPLVLGALVAALFALYLGYSWDQIQEGMVDGIKNGLIACLILMIVGMVVGTWILGGTIQTLIYYGLQMLSPSIFLPITFILCALTSLFIGSSFGTIATMGLVLQGVGGGLGVPVGMTVGAIASGAIFGDKLSPLSDSTNLTSAMTGTNLFDHIKSMLWVTAPATVISLILYIILGINQSGKAVDLEEVNMMLGTLQDNFNISFLTLIPPVLVLILSIKKVSAIPTLMISFLAGSLFAVITQDASLNSIINVSANGYVANTGVEYVDELLTHGGINMMMGTVAMILAGTAMGGILERCGVLRVLLNSLLQYVKTPKGLILSTLASSYIMLLASAEMMVSIIVPGRTFQPAYKDMNIHLSVLSRTLESAATLGCIVLPWGVVAVYVQGVLNVGFEFIPYTFISFLAPIIVIIYALTNTAQWENEESE</sequence>
<comment type="similarity">
    <text evidence="8">Belongs to the NhaC Na(+)/H(+) (TC 2.A.35) antiporter family.</text>
</comment>
<dbReference type="RefSeq" id="WP_089024118.1">
    <property type="nucleotide sequence ID" value="NZ_NIQC01000024.1"/>
</dbReference>
<feature type="transmembrane region" description="Helical" evidence="9">
    <location>
        <begin position="137"/>
        <end position="163"/>
    </location>
</feature>
<evidence type="ECO:0000256" key="6">
    <source>
        <dbReference type="ARBA" id="ARBA00022989"/>
    </source>
</evidence>
<feature type="transmembrane region" description="Helical" evidence="9">
    <location>
        <begin position="403"/>
        <end position="424"/>
    </location>
</feature>
<evidence type="ECO:0000256" key="5">
    <source>
        <dbReference type="ARBA" id="ARBA00022692"/>
    </source>
</evidence>
<evidence type="ECO:0000256" key="3">
    <source>
        <dbReference type="ARBA" id="ARBA00022449"/>
    </source>
</evidence>
<keyword evidence="3" id="KW-0050">Antiport</keyword>
<dbReference type="PANTHER" id="PTHR33451:SF3">
    <property type="entry name" value="MALATE-2H(+)_NA(+)-LACTATE ANTIPORTER"/>
    <property type="match status" value="1"/>
</dbReference>
<keyword evidence="12" id="KW-1185">Reference proteome</keyword>
<evidence type="ECO:0000256" key="8">
    <source>
        <dbReference type="ARBA" id="ARBA00038435"/>
    </source>
</evidence>
<dbReference type="InterPro" id="IPR018461">
    <property type="entry name" value="Na/H_Antiport_NhaC-like_C"/>
</dbReference>
<feature type="transmembrane region" description="Helical" evidence="9">
    <location>
        <begin position="12"/>
        <end position="31"/>
    </location>
</feature>
<evidence type="ECO:0000259" key="10">
    <source>
        <dbReference type="Pfam" id="PF03553"/>
    </source>
</evidence>
<dbReference type="Pfam" id="PF03553">
    <property type="entry name" value="Na_H_antiporter"/>
    <property type="match status" value="1"/>
</dbReference>